<name>A0A9Q3H701_9BASI</name>
<dbReference type="InterPro" id="IPR046798">
    <property type="entry name" value="2OG-FeII_Oxy_6"/>
</dbReference>
<feature type="domain" description="Tet-like 2OG-Fe(II) oxygenase" evidence="1">
    <location>
        <begin position="2"/>
        <end position="160"/>
    </location>
</feature>
<evidence type="ECO:0000259" key="1">
    <source>
        <dbReference type="Pfam" id="PF20515"/>
    </source>
</evidence>
<sequence>MKNKQSGIYQSLGRIEDAKDDWWNQVANLSLVGFILGQSLHYVGDKLFQRMQTCYKSLGVPSSDQVNYEANISANRGAFEFASTLTFTMNRLKNFPHVDKDGFLYASGWWLQADKGNGKIQRDATKRCTGGKLIFPNEHFLIDLSECHGLIQVVWASSTFFIILIQHRKTKAQH</sequence>
<accession>A0A9Q3H701</accession>
<evidence type="ECO:0000313" key="2">
    <source>
        <dbReference type="EMBL" id="MBW0492144.1"/>
    </source>
</evidence>
<dbReference type="AlphaFoldDB" id="A0A9Q3H701"/>
<organism evidence="2 3">
    <name type="scientific">Austropuccinia psidii MF-1</name>
    <dbReference type="NCBI Taxonomy" id="1389203"/>
    <lineage>
        <taxon>Eukaryota</taxon>
        <taxon>Fungi</taxon>
        <taxon>Dikarya</taxon>
        <taxon>Basidiomycota</taxon>
        <taxon>Pucciniomycotina</taxon>
        <taxon>Pucciniomycetes</taxon>
        <taxon>Pucciniales</taxon>
        <taxon>Sphaerophragmiaceae</taxon>
        <taxon>Austropuccinia</taxon>
    </lineage>
</organism>
<dbReference type="OrthoDB" id="2503998at2759"/>
<dbReference type="Pfam" id="PF20515">
    <property type="entry name" value="2OG-FeII_Oxy_6"/>
    <property type="match status" value="1"/>
</dbReference>
<protein>
    <recommendedName>
        <fullName evidence="1">Tet-like 2OG-Fe(II) oxygenase domain-containing protein</fullName>
    </recommendedName>
</protein>
<keyword evidence="3" id="KW-1185">Reference proteome</keyword>
<comment type="caution">
    <text evidence="2">The sequence shown here is derived from an EMBL/GenBank/DDBJ whole genome shotgun (WGS) entry which is preliminary data.</text>
</comment>
<dbReference type="EMBL" id="AVOT02011452">
    <property type="protein sequence ID" value="MBW0492144.1"/>
    <property type="molecule type" value="Genomic_DNA"/>
</dbReference>
<gene>
    <name evidence="2" type="ORF">O181_031859</name>
</gene>
<dbReference type="Proteomes" id="UP000765509">
    <property type="component" value="Unassembled WGS sequence"/>
</dbReference>
<reference evidence="2" key="1">
    <citation type="submission" date="2021-03" db="EMBL/GenBank/DDBJ databases">
        <title>Draft genome sequence of rust myrtle Austropuccinia psidii MF-1, a brazilian biotype.</title>
        <authorList>
            <person name="Quecine M.C."/>
            <person name="Pachon D.M.R."/>
            <person name="Bonatelli M.L."/>
            <person name="Correr F.H."/>
            <person name="Franceschini L.M."/>
            <person name="Leite T.F."/>
            <person name="Margarido G.R.A."/>
            <person name="Almeida C.A."/>
            <person name="Ferrarezi J.A."/>
            <person name="Labate C.A."/>
        </authorList>
    </citation>
    <scope>NUCLEOTIDE SEQUENCE</scope>
    <source>
        <strain evidence="2">MF-1</strain>
    </source>
</reference>
<evidence type="ECO:0000313" key="3">
    <source>
        <dbReference type="Proteomes" id="UP000765509"/>
    </source>
</evidence>
<proteinExistence type="predicted"/>